<protein>
    <recommendedName>
        <fullName evidence="1">C2H2-type domain-containing protein</fullName>
    </recommendedName>
</protein>
<dbReference type="Proteomes" id="UP000027093">
    <property type="component" value="Chromosome"/>
</dbReference>
<dbReference type="PROSITE" id="PS50157">
    <property type="entry name" value="ZINC_FINGER_C2H2_2"/>
    <property type="match status" value="1"/>
</dbReference>
<dbReference type="KEGG" id="nvn:NVIE_015140"/>
<evidence type="ECO:0000313" key="2">
    <source>
        <dbReference type="EMBL" id="AIC15759.1"/>
    </source>
</evidence>
<dbReference type="AlphaFoldDB" id="A0A060HGM4"/>
<name>A0A060HGM4_9ARCH</name>
<dbReference type="SUPFAM" id="SSF57667">
    <property type="entry name" value="beta-beta-alpha zinc fingers"/>
    <property type="match status" value="1"/>
</dbReference>
<sequence>MTAPLPKEYKCKICGTVLVDREHLNRHKQVHKGKLVEFGDPYAIQVVGAPQDTTIVRAVSNLLGKGEK</sequence>
<accession>A0A060HGM4</accession>
<dbReference type="Gene3D" id="3.30.160.60">
    <property type="entry name" value="Classic Zinc Finger"/>
    <property type="match status" value="1"/>
</dbReference>
<proteinExistence type="predicted"/>
<dbReference type="InterPro" id="IPR013087">
    <property type="entry name" value="Znf_C2H2_type"/>
</dbReference>
<keyword evidence="3" id="KW-1185">Reference proteome</keyword>
<evidence type="ECO:0000313" key="3">
    <source>
        <dbReference type="Proteomes" id="UP000027093"/>
    </source>
</evidence>
<dbReference type="EMBL" id="CP007536">
    <property type="protein sequence ID" value="AIC15759.1"/>
    <property type="molecule type" value="Genomic_DNA"/>
</dbReference>
<gene>
    <name evidence="2" type="ORF">NVIE_015140</name>
</gene>
<feature type="domain" description="C2H2-type" evidence="1">
    <location>
        <begin position="9"/>
        <end position="36"/>
    </location>
</feature>
<dbReference type="InterPro" id="IPR036236">
    <property type="entry name" value="Znf_C2H2_sf"/>
</dbReference>
<reference evidence="2 3" key="1">
    <citation type="journal article" date="2014" name="Int. J. Syst. Evol. Microbiol.">
        <title>Nitrososphaera viennensis gen. nov., sp. nov., an aerobic and mesophilic, ammonia-oxidizing archaeon from soil and a member of the archaeal phylum Thaumarchaeota.</title>
        <authorList>
            <person name="Stieglmeier M."/>
            <person name="Klingl A."/>
            <person name="Alves R.J."/>
            <person name="Rittmann S.K."/>
            <person name="Melcher M."/>
            <person name="Leisch N."/>
            <person name="Schleper C."/>
        </authorList>
    </citation>
    <scope>NUCLEOTIDE SEQUENCE [LARGE SCALE GENOMIC DNA]</scope>
    <source>
        <strain evidence="2">EN76</strain>
    </source>
</reference>
<dbReference type="PROSITE" id="PS00028">
    <property type="entry name" value="ZINC_FINGER_C2H2_1"/>
    <property type="match status" value="1"/>
</dbReference>
<dbReference type="SMART" id="SM00355">
    <property type="entry name" value="ZnF_C2H2"/>
    <property type="match status" value="1"/>
</dbReference>
<dbReference type="HOGENOM" id="CLU_2784249_0_0_2"/>
<dbReference type="Pfam" id="PF00096">
    <property type="entry name" value="zf-C2H2"/>
    <property type="match status" value="1"/>
</dbReference>
<organism evidence="2 3">
    <name type="scientific">Nitrososphaera viennensis EN76</name>
    <dbReference type="NCBI Taxonomy" id="926571"/>
    <lineage>
        <taxon>Archaea</taxon>
        <taxon>Nitrososphaerota</taxon>
        <taxon>Nitrososphaeria</taxon>
        <taxon>Nitrososphaerales</taxon>
        <taxon>Nitrososphaeraceae</taxon>
        <taxon>Nitrososphaera</taxon>
    </lineage>
</organism>
<evidence type="ECO:0000259" key="1">
    <source>
        <dbReference type="PROSITE" id="PS50157"/>
    </source>
</evidence>